<dbReference type="OrthoDB" id="10543626at2759"/>
<evidence type="ECO:0008006" key="6">
    <source>
        <dbReference type="Google" id="ProtNLM"/>
    </source>
</evidence>
<dbReference type="CDD" id="cd00121">
    <property type="entry name" value="MATH"/>
    <property type="match status" value="1"/>
</dbReference>
<dbReference type="Gene3D" id="2.60.210.10">
    <property type="entry name" value="Apoptosis, Tumor Necrosis Factor Receptor Associated Protein 2, Chain A"/>
    <property type="match status" value="1"/>
</dbReference>
<organism evidence="4 5">
    <name type="scientific">Digitaria exilis</name>
    <dbReference type="NCBI Taxonomy" id="1010633"/>
    <lineage>
        <taxon>Eukaryota</taxon>
        <taxon>Viridiplantae</taxon>
        <taxon>Streptophyta</taxon>
        <taxon>Embryophyta</taxon>
        <taxon>Tracheophyta</taxon>
        <taxon>Spermatophyta</taxon>
        <taxon>Magnoliopsida</taxon>
        <taxon>Liliopsida</taxon>
        <taxon>Poales</taxon>
        <taxon>Poaceae</taxon>
        <taxon>PACMAD clade</taxon>
        <taxon>Panicoideae</taxon>
        <taxon>Panicodae</taxon>
        <taxon>Paniceae</taxon>
        <taxon>Anthephorinae</taxon>
        <taxon>Digitaria</taxon>
    </lineage>
</organism>
<dbReference type="InterPro" id="IPR008974">
    <property type="entry name" value="TRAF-like"/>
</dbReference>
<accession>A0A835ADP7</accession>
<dbReference type="InterPro" id="IPR000210">
    <property type="entry name" value="BTB/POZ_dom"/>
</dbReference>
<evidence type="ECO:0000259" key="2">
    <source>
        <dbReference type="PROSITE" id="PS50097"/>
    </source>
</evidence>
<sequence>MLDSCFIEFKLDYAKTKDAPIGSLVSSDDIAAGGHRWRVICYPRGCRKEDAGEHLSRYLQLVSINSKNVSRGATRSATSTSIYPARCAVHGWRRFVAQSYLESLYVAANGFITVMCSVIVLLGSGDDDHPPPPPDMGAQLGRLLDSGDGSDATFVITGEVFPAHRAVPAARSPVFKAHLLGAMADVTTTPSIITLHDIAAETFRTPCPARK</sequence>
<dbReference type="Pfam" id="PF00651">
    <property type="entry name" value="BTB"/>
    <property type="match status" value="1"/>
</dbReference>
<dbReference type="PANTHER" id="PTHR26379">
    <property type="entry name" value="BTB/POZ AND MATH DOMAIN-CONTAINING PROTEIN 1"/>
    <property type="match status" value="1"/>
</dbReference>
<dbReference type="Gene3D" id="3.30.710.10">
    <property type="entry name" value="Potassium Channel Kv1.1, Chain A"/>
    <property type="match status" value="1"/>
</dbReference>
<dbReference type="SUPFAM" id="SSF54695">
    <property type="entry name" value="POZ domain"/>
    <property type="match status" value="1"/>
</dbReference>
<evidence type="ECO:0000313" key="5">
    <source>
        <dbReference type="Proteomes" id="UP000636709"/>
    </source>
</evidence>
<comment type="pathway">
    <text evidence="1">Protein modification; protein ubiquitination.</text>
</comment>
<feature type="domain" description="BTB" evidence="2">
    <location>
        <begin position="150"/>
        <end position="204"/>
    </location>
</feature>
<dbReference type="InterPro" id="IPR002083">
    <property type="entry name" value="MATH/TRAF_dom"/>
</dbReference>
<dbReference type="InterPro" id="IPR011333">
    <property type="entry name" value="SKP1/BTB/POZ_sf"/>
</dbReference>
<evidence type="ECO:0000313" key="4">
    <source>
        <dbReference type="EMBL" id="KAF8653761.1"/>
    </source>
</evidence>
<gene>
    <name evidence="4" type="ORF">HU200_061877</name>
</gene>
<dbReference type="PROSITE" id="PS50097">
    <property type="entry name" value="BTB"/>
    <property type="match status" value="1"/>
</dbReference>
<protein>
    <recommendedName>
        <fullName evidence="6">BTB domain-containing protein</fullName>
    </recommendedName>
</protein>
<comment type="caution">
    <text evidence="4">The sequence shown here is derived from an EMBL/GenBank/DDBJ whole genome shotgun (WGS) entry which is preliminary data.</text>
</comment>
<reference evidence="4" key="1">
    <citation type="submission" date="2020-07" db="EMBL/GenBank/DDBJ databases">
        <title>Genome sequence and genetic diversity analysis of an under-domesticated orphan crop, white fonio (Digitaria exilis).</title>
        <authorList>
            <person name="Bennetzen J.L."/>
            <person name="Chen S."/>
            <person name="Ma X."/>
            <person name="Wang X."/>
            <person name="Yssel A.E.J."/>
            <person name="Chaluvadi S.R."/>
            <person name="Johnson M."/>
            <person name="Gangashetty P."/>
            <person name="Hamidou F."/>
            <person name="Sanogo M.D."/>
            <person name="Zwaenepoel A."/>
            <person name="Wallace J."/>
            <person name="Van De Peer Y."/>
            <person name="Van Deynze A."/>
        </authorList>
    </citation>
    <scope>NUCLEOTIDE SEQUENCE</scope>
    <source>
        <tissue evidence="4">Leaves</tissue>
    </source>
</reference>
<dbReference type="PROSITE" id="PS50144">
    <property type="entry name" value="MATH"/>
    <property type="match status" value="1"/>
</dbReference>
<feature type="domain" description="MATH" evidence="3">
    <location>
        <begin position="3"/>
        <end position="118"/>
    </location>
</feature>
<dbReference type="InterPro" id="IPR045005">
    <property type="entry name" value="BPM1-6"/>
</dbReference>
<dbReference type="EMBL" id="JACEFO010002617">
    <property type="protein sequence ID" value="KAF8653761.1"/>
    <property type="molecule type" value="Genomic_DNA"/>
</dbReference>
<evidence type="ECO:0000256" key="1">
    <source>
        <dbReference type="ARBA" id="ARBA00004906"/>
    </source>
</evidence>
<dbReference type="Gramene" id="Dexi6A01G0018800.1">
    <property type="protein sequence ID" value="Dexi6A01G0018800.1:cds"/>
    <property type="gene ID" value="Dexi6A01G0018800"/>
</dbReference>
<evidence type="ECO:0000259" key="3">
    <source>
        <dbReference type="PROSITE" id="PS50144"/>
    </source>
</evidence>
<dbReference type="AlphaFoldDB" id="A0A835ADP7"/>
<dbReference type="SUPFAM" id="SSF49599">
    <property type="entry name" value="TRAF domain-like"/>
    <property type="match status" value="1"/>
</dbReference>
<keyword evidence="5" id="KW-1185">Reference proteome</keyword>
<proteinExistence type="predicted"/>
<name>A0A835ADP7_9POAL</name>
<dbReference type="PANTHER" id="PTHR26379:SF187">
    <property type="entry name" value="OS07G0655300 PROTEIN"/>
    <property type="match status" value="1"/>
</dbReference>
<dbReference type="Proteomes" id="UP000636709">
    <property type="component" value="Unassembled WGS sequence"/>
</dbReference>
<dbReference type="GO" id="GO:0016567">
    <property type="term" value="P:protein ubiquitination"/>
    <property type="evidence" value="ECO:0007669"/>
    <property type="project" value="InterPro"/>
</dbReference>